<dbReference type="InterPro" id="IPR006319">
    <property type="entry name" value="PEP_synth"/>
</dbReference>
<dbReference type="GO" id="GO:0005524">
    <property type="term" value="F:ATP binding"/>
    <property type="evidence" value="ECO:0007669"/>
    <property type="project" value="UniProtKB-KW"/>
</dbReference>
<keyword evidence="8" id="KW-0479">Metal-binding</keyword>
<sequence length="101" mass="10520">QVGGKGASLCAMHSAGLPVPIGYCITVNLFEEFLQQTQLLSRFDPSKGVTEWRALATAITTVAMPKQIAAQISNASALLIGPVAVRSSATDEDSDSHSFAG</sequence>
<evidence type="ECO:0000256" key="4">
    <source>
        <dbReference type="ARBA" id="ARBA00007837"/>
    </source>
</evidence>
<gene>
    <name evidence="16" type="ORF">CWC05_22555</name>
</gene>
<evidence type="ECO:0000256" key="9">
    <source>
        <dbReference type="ARBA" id="ARBA00022741"/>
    </source>
</evidence>
<comment type="cofactor">
    <cofactor evidence="1">
        <name>Mg(2+)</name>
        <dbReference type="ChEBI" id="CHEBI:18420"/>
    </cofactor>
</comment>
<accession>A0A5S3YIY9</accession>
<protein>
    <recommendedName>
        <fullName evidence="6">Phosphoenolpyruvate synthase</fullName>
        <ecNumber evidence="5">2.7.9.2</ecNumber>
    </recommendedName>
    <alternativeName>
        <fullName evidence="13">Pyruvate, water dikinase</fullName>
    </alternativeName>
</protein>
<comment type="pathway">
    <text evidence="3">Carbohydrate biosynthesis; gluconeogenesis.</text>
</comment>
<evidence type="ECO:0000256" key="6">
    <source>
        <dbReference type="ARBA" id="ARBA00021623"/>
    </source>
</evidence>
<keyword evidence="10" id="KW-0418">Kinase</keyword>
<feature type="non-terminal residue" evidence="16">
    <location>
        <position position="101"/>
    </location>
</feature>
<comment type="function">
    <text evidence="2">Catalyzes the phosphorylation of pyruvate to phosphoenolpyruvate.</text>
</comment>
<dbReference type="Pfam" id="PF01326">
    <property type="entry name" value="PPDK_N"/>
    <property type="match status" value="1"/>
</dbReference>
<comment type="similarity">
    <text evidence="4">Belongs to the PEP-utilizing enzyme family.</text>
</comment>
<evidence type="ECO:0000256" key="1">
    <source>
        <dbReference type="ARBA" id="ARBA00001946"/>
    </source>
</evidence>
<dbReference type="EMBL" id="PNCG01000787">
    <property type="protein sequence ID" value="TMP72962.1"/>
    <property type="molecule type" value="Genomic_DNA"/>
</dbReference>
<keyword evidence="7" id="KW-0808">Transferase</keyword>
<evidence type="ECO:0000313" key="16">
    <source>
        <dbReference type="EMBL" id="TMP72962.1"/>
    </source>
</evidence>
<evidence type="ECO:0000256" key="12">
    <source>
        <dbReference type="ARBA" id="ARBA00022842"/>
    </source>
</evidence>
<dbReference type="PANTHER" id="PTHR43030">
    <property type="entry name" value="PHOSPHOENOLPYRUVATE SYNTHASE"/>
    <property type="match status" value="1"/>
</dbReference>
<evidence type="ECO:0000256" key="8">
    <source>
        <dbReference type="ARBA" id="ARBA00022723"/>
    </source>
</evidence>
<dbReference type="InterPro" id="IPR002192">
    <property type="entry name" value="PPDK_AMP/ATP-bd"/>
</dbReference>
<name>A0A5S3YIY9_9GAMM</name>
<dbReference type="GO" id="GO:0046872">
    <property type="term" value="F:metal ion binding"/>
    <property type="evidence" value="ECO:0007669"/>
    <property type="project" value="UniProtKB-KW"/>
</dbReference>
<dbReference type="Gene3D" id="3.30.1490.20">
    <property type="entry name" value="ATP-grasp fold, A domain"/>
    <property type="match status" value="1"/>
</dbReference>
<evidence type="ECO:0000313" key="17">
    <source>
        <dbReference type="Proteomes" id="UP000305874"/>
    </source>
</evidence>
<evidence type="ECO:0000256" key="7">
    <source>
        <dbReference type="ARBA" id="ARBA00022679"/>
    </source>
</evidence>
<evidence type="ECO:0000259" key="15">
    <source>
        <dbReference type="Pfam" id="PF01326"/>
    </source>
</evidence>
<keyword evidence="9" id="KW-0547">Nucleotide-binding</keyword>
<evidence type="ECO:0000256" key="3">
    <source>
        <dbReference type="ARBA" id="ARBA00004742"/>
    </source>
</evidence>
<dbReference type="InterPro" id="IPR013815">
    <property type="entry name" value="ATP_grasp_subdomain_1"/>
</dbReference>
<dbReference type="PANTHER" id="PTHR43030:SF1">
    <property type="entry name" value="PHOSPHOENOLPYRUVATE SYNTHASE"/>
    <property type="match status" value="1"/>
</dbReference>
<dbReference type="Proteomes" id="UP000305874">
    <property type="component" value="Unassembled WGS sequence"/>
</dbReference>
<reference evidence="16 17" key="1">
    <citation type="submission" date="2017-12" db="EMBL/GenBank/DDBJ databases">
        <authorList>
            <person name="Paulsen S."/>
            <person name="Gram L.K."/>
        </authorList>
    </citation>
    <scope>NUCLEOTIDE SEQUENCE [LARGE SCALE GENOMIC DNA]</scope>
    <source>
        <strain evidence="16 17">S2897</strain>
    </source>
</reference>
<evidence type="ECO:0000256" key="13">
    <source>
        <dbReference type="ARBA" id="ARBA00033470"/>
    </source>
</evidence>
<feature type="non-terminal residue" evidence="16">
    <location>
        <position position="1"/>
    </location>
</feature>
<evidence type="ECO:0000256" key="11">
    <source>
        <dbReference type="ARBA" id="ARBA00022840"/>
    </source>
</evidence>
<evidence type="ECO:0000256" key="10">
    <source>
        <dbReference type="ARBA" id="ARBA00022777"/>
    </source>
</evidence>
<keyword evidence="11" id="KW-0067">ATP-binding</keyword>
<comment type="caution">
    <text evidence="16">The sequence shown here is derived from an EMBL/GenBank/DDBJ whole genome shotgun (WGS) entry which is preliminary data.</text>
</comment>
<proteinExistence type="inferred from homology"/>
<organism evidence="16 17">
    <name type="scientific">Pseudoalteromonas ruthenica</name>
    <dbReference type="NCBI Taxonomy" id="151081"/>
    <lineage>
        <taxon>Bacteria</taxon>
        <taxon>Pseudomonadati</taxon>
        <taxon>Pseudomonadota</taxon>
        <taxon>Gammaproteobacteria</taxon>
        <taxon>Alteromonadales</taxon>
        <taxon>Pseudoalteromonadaceae</taxon>
        <taxon>Pseudoalteromonas</taxon>
    </lineage>
</organism>
<evidence type="ECO:0000256" key="5">
    <source>
        <dbReference type="ARBA" id="ARBA00011996"/>
    </source>
</evidence>
<keyword evidence="12" id="KW-0460">Magnesium</keyword>
<dbReference type="AlphaFoldDB" id="A0A5S3YIY9"/>
<comment type="catalytic activity">
    <reaction evidence="14">
        <text>pyruvate + ATP + H2O = phosphoenolpyruvate + AMP + phosphate + 2 H(+)</text>
        <dbReference type="Rhea" id="RHEA:11364"/>
        <dbReference type="ChEBI" id="CHEBI:15361"/>
        <dbReference type="ChEBI" id="CHEBI:15377"/>
        <dbReference type="ChEBI" id="CHEBI:15378"/>
        <dbReference type="ChEBI" id="CHEBI:30616"/>
        <dbReference type="ChEBI" id="CHEBI:43474"/>
        <dbReference type="ChEBI" id="CHEBI:58702"/>
        <dbReference type="ChEBI" id="CHEBI:456215"/>
        <dbReference type="EC" id="2.7.9.2"/>
    </reaction>
</comment>
<dbReference type="SUPFAM" id="SSF56059">
    <property type="entry name" value="Glutathione synthetase ATP-binding domain-like"/>
    <property type="match status" value="1"/>
</dbReference>
<reference evidence="17" key="2">
    <citation type="submission" date="2019-06" db="EMBL/GenBank/DDBJ databases">
        <title>Co-occurence of chitin degradation, pigmentation and bioactivity in marine Pseudoalteromonas.</title>
        <authorList>
            <person name="Sonnenschein E.C."/>
            <person name="Bech P.K."/>
        </authorList>
    </citation>
    <scope>NUCLEOTIDE SEQUENCE [LARGE SCALE GENOMIC DNA]</scope>
    <source>
        <strain evidence="17">S2897</strain>
    </source>
</reference>
<dbReference type="GO" id="GO:0008986">
    <property type="term" value="F:pyruvate, water dikinase activity"/>
    <property type="evidence" value="ECO:0007669"/>
    <property type="project" value="UniProtKB-EC"/>
</dbReference>
<evidence type="ECO:0000256" key="2">
    <source>
        <dbReference type="ARBA" id="ARBA00002988"/>
    </source>
</evidence>
<feature type="domain" description="Pyruvate phosphate dikinase AMP/ATP-binding" evidence="15">
    <location>
        <begin position="2"/>
        <end position="101"/>
    </location>
</feature>
<evidence type="ECO:0000256" key="14">
    <source>
        <dbReference type="ARBA" id="ARBA00047700"/>
    </source>
</evidence>
<dbReference type="EC" id="2.7.9.2" evidence="5"/>